<dbReference type="Proteomes" id="UP000886885">
    <property type="component" value="Chromosome 9A"/>
</dbReference>
<keyword evidence="4" id="KW-1185">Reference proteome</keyword>
<dbReference type="AlphaFoldDB" id="A0A8X8CHM2"/>
<evidence type="ECO:0000313" key="3">
    <source>
        <dbReference type="EMBL" id="KAG6762951.1"/>
    </source>
</evidence>
<accession>A0A8X8CHM2</accession>
<comment type="caution">
    <text evidence="3">The sequence shown here is derived from an EMBL/GenBank/DDBJ whole genome shotgun (WGS) entry which is preliminary data.</text>
</comment>
<dbReference type="PANTHER" id="PTHR12722">
    <property type="entry name" value="XAP-5 PROTEIN-RELATED"/>
    <property type="match status" value="1"/>
</dbReference>
<dbReference type="OrthoDB" id="1562195at2759"/>
<dbReference type="InterPro" id="IPR048337">
    <property type="entry name" value="FAM50A/XAP5_C"/>
</dbReference>
<feature type="coiled-coil region" evidence="1">
    <location>
        <begin position="73"/>
        <end position="115"/>
    </location>
</feature>
<gene>
    <name evidence="3" type="ORF">POTOM_033478</name>
</gene>
<evidence type="ECO:0000313" key="4">
    <source>
        <dbReference type="Proteomes" id="UP000886885"/>
    </source>
</evidence>
<dbReference type="InterPro" id="IPR007005">
    <property type="entry name" value="XAP5"/>
</dbReference>
<dbReference type="Pfam" id="PF04921">
    <property type="entry name" value="XAP5"/>
    <property type="match status" value="1"/>
</dbReference>
<proteinExistence type="predicted"/>
<protein>
    <recommendedName>
        <fullName evidence="2">FAM50A/XAP5 C-terminal domain-containing protein</fullName>
    </recommendedName>
</protein>
<feature type="domain" description="FAM50A/XAP5 C-terminal" evidence="2">
    <location>
        <begin position="237"/>
        <end position="365"/>
    </location>
</feature>
<evidence type="ECO:0000259" key="2">
    <source>
        <dbReference type="Pfam" id="PF04921"/>
    </source>
</evidence>
<dbReference type="GO" id="GO:0005634">
    <property type="term" value="C:nucleus"/>
    <property type="evidence" value="ECO:0007669"/>
    <property type="project" value="InterPro"/>
</dbReference>
<dbReference type="GO" id="GO:0006325">
    <property type="term" value="P:chromatin organization"/>
    <property type="evidence" value="ECO:0007669"/>
    <property type="project" value="TreeGrafter"/>
</dbReference>
<dbReference type="EMBL" id="JAAWWB010000017">
    <property type="protein sequence ID" value="KAG6762951.1"/>
    <property type="molecule type" value="Genomic_DNA"/>
</dbReference>
<organism evidence="3 4">
    <name type="scientific">Populus tomentosa</name>
    <name type="common">Chinese white poplar</name>
    <dbReference type="NCBI Taxonomy" id="118781"/>
    <lineage>
        <taxon>Eukaryota</taxon>
        <taxon>Viridiplantae</taxon>
        <taxon>Streptophyta</taxon>
        <taxon>Embryophyta</taxon>
        <taxon>Tracheophyta</taxon>
        <taxon>Spermatophyta</taxon>
        <taxon>Magnoliopsida</taxon>
        <taxon>eudicotyledons</taxon>
        <taxon>Gunneridae</taxon>
        <taxon>Pentapetalae</taxon>
        <taxon>rosids</taxon>
        <taxon>fabids</taxon>
        <taxon>Malpighiales</taxon>
        <taxon>Salicaceae</taxon>
        <taxon>Saliceae</taxon>
        <taxon>Populus</taxon>
    </lineage>
</organism>
<sequence>MSGMGDGYVGTAQDGVRIRRLQKQREAERLKIQELKTKSASDNGQPGLLQFGSSTSEILETAFKKETVGLVTREQYVEKRVNIQTKFEEEEKEKLEKLRKEEEDLQLQKRKKRKIKGSSKLSFADDFENGSDEEDGENSKKSHDLAYQVVLHRPFELVVDFPIISLLAYSSPYILLVAVKESETSEPKNLVRGKFGKDPTVETSFLPDSEREAEEQAERERLRKQWLCEQEQIQNEPLEITYSYWDGAGHRRVIQVRKGDAIGEFLRGVQQQLAPEFREIRTTSVENLLYVKEDLIIPHQHSFYELIVNKARGKSGPLFHFDVHEDVRTIADATIEKDESHAGKVVERHWYEKNKHIFPASRWEVLSLSLSLSICAHIYDPTKKWERYTIHGD</sequence>
<evidence type="ECO:0000256" key="1">
    <source>
        <dbReference type="SAM" id="Coils"/>
    </source>
</evidence>
<name>A0A8X8CHM2_POPTO</name>
<keyword evidence="1" id="KW-0175">Coiled coil</keyword>
<reference evidence="3" key="1">
    <citation type="journal article" date="2020" name="bioRxiv">
        <title>Hybrid origin of Populus tomentosa Carr. identified through genome sequencing and phylogenomic analysis.</title>
        <authorList>
            <person name="An X."/>
            <person name="Gao K."/>
            <person name="Chen Z."/>
            <person name="Li J."/>
            <person name="Yang X."/>
            <person name="Yang X."/>
            <person name="Zhou J."/>
            <person name="Guo T."/>
            <person name="Zhao T."/>
            <person name="Huang S."/>
            <person name="Miao D."/>
            <person name="Khan W.U."/>
            <person name="Rao P."/>
            <person name="Ye M."/>
            <person name="Lei B."/>
            <person name="Liao W."/>
            <person name="Wang J."/>
            <person name="Ji L."/>
            <person name="Li Y."/>
            <person name="Guo B."/>
            <person name="Mustafa N.S."/>
            <person name="Li S."/>
            <person name="Yun Q."/>
            <person name="Keller S.R."/>
            <person name="Mao J."/>
            <person name="Zhang R."/>
            <person name="Strauss S.H."/>
        </authorList>
    </citation>
    <scope>NUCLEOTIDE SEQUENCE</scope>
    <source>
        <strain evidence="3">GM15</strain>
        <tissue evidence="3">Leaf</tissue>
    </source>
</reference>
<dbReference type="PANTHER" id="PTHR12722:SF0">
    <property type="entry name" value="PROTEIN FAM50A"/>
    <property type="match status" value="1"/>
</dbReference>